<sequence length="204" mass="22321">MAQPNQVTPTVQANLAGTSTTVNLRDWLNTRLSPFLKKAIIKSLDSDILRINRAEYPLHWLGEQLIQQSIMFEGNPDTTNIRERFLYKHEPRPNTDQAQNSVPAPTAMVDQEQQQQQQPATGDEGPQVAMSGLAPVPASQSEPITLVPDTTPVTDTIVSEVEQGQGLPTTAQVNGTPQPGNEDRVQDTEMANASRASALELEEN</sequence>
<evidence type="ECO:0000256" key="1">
    <source>
        <dbReference type="SAM" id="MobiDB-lite"/>
    </source>
</evidence>
<comment type="caution">
    <text evidence="2">The sequence shown here is derived from an EMBL/GenBank/DDBJ whole genome shotgun (WGS) entry which is preliminary data.</text>
</comment>
<feature type="compositionally biased region" description="Polar residues" evidence="1">
    <location>
        <begin position="166"/>
        <end position="179"/>
    </location>
</feature>
<reference evidence="2 3" key="1">
    <citation type="submission" date="2023-08" db="EMBL/GenBank/DDBJ databases">
        <title>Black Yeasts Isolated from many extreme environments.</title>
        <authorList>
            <person name="Coleine C."/>
            <person name="Stajich J.E."/>
            <person name="Selbmann L."/>
        </authorList>
    </citation>
    <scope>NUCLEOTIDE SEQUENCE [LARGE SCALE GENOMIC DNA]</scope>
    <source>
        <strain evidence="2 3">CCFEE 5885</strain>
    </source>
</reference>
<feature type="region of interest" description="Disordered" evidence="1">
    <location>
        <begin position="91"/>
        <end position="204"/>
    </location>
</feature>
<keyword evidence="3" id="KW-1185">Reference proteome</keyword>
<dbReference type="EMBL" id="JAVRRG010000062">
    <property type="protein sequence ID" value="KAK5092184.1"/>
    <property type="molecule type" value="Genomic_DNA"/>
</dbReference>
<name>A0ABR0K990_9EURO</name>
<dbReference type="Proteomes" id="UP001345013">
    <property type="component" value="Unassembled WGS sequence"/>
</dbReference>
<protein>
    <submittedName>
        <fullName evidence="2">Uncharacterized protein</fullName>
    </submittedName>
</protein>
<accession>A0ABR0K990</accession>
<evidence type="ECO:0000313" key="2">
    <source>
        <dbReference type="EMBL" id="KAK5092184.1"/>
    </source>
</evidence>
<feature type="compositionally biased region" description="Polar residues" evidence="1">
    <location>
        <begin position="94"/>
        <end position="103"/>
    </location>
</feature>
<feature type="compositionally biased region" description="Low complexity" evidence="1">
    <location>
        <begin position="143"/>
        <end position="158"/>
    </location>
</feature>
<organism evidence="2 3">
    <name type="scientific">Lithohypha guttulata</name>
    <dbReference type="NCBI Taxonomy" id="1690604"/>
    <lineage>
        <taxon>Eukaryota</taxon>
        <taxon>Fungi</taxon>
        <taxon>Dikarya</taxon>
        <taxon>Ascomycota</taxon>
        <taxon>Pezizomycotina</taxon>
        <taxon>Eurotiomycetes</taxon>
        <taxon>Chaetothyriomycetidae</taxon>
        <taxon>Chaetothyriales</taxon>
        <taxon>Trichomeriaceae</taxon>
        <taxon>Lithohypha</taxon>
    </lineage>
</organism>
<gene>
    <name evidence="2" type="ORF">LTR24_005435</name>
</gene>
<evidence type="ECO:0000313" key="3">
    <source>
        <dbReference type="Proteomes" id="UP001345013"/>
    </source>
</evidence>
<proteinExistence type="predicted"/>